<evidence type="ECO:0000313" key="1">
    <source>
        <dbReference type="EMBL" id="CUG89137.1"/>
    </source>
</evidence>
<feature type="non-terminal residue" evidence="1">
    <location>
        <position position="1"/>
    </location>
</feature>
<gene>
    <name evidence="1" type="ORF">BSAL_01785</name>
</gene>
<evidence type="ECO:0000313" key="2">
    <source>
        <dbReference type="Proteomes" id="UP000051952"/>
    </source>
</evidence>
<accession>A0A0S4JCN2</accession>
<feature type="non-terminal residue" evidence="1">
    <location>
        <position position="154"/>
    </location>
</feature>
<dbReference type="Proteomes" id="UP000051952">
    <property type="component" value="Unassembled WGS sequence"/>
</dbReference>
<reference evidence="2" key="1">
    <citation type="submission" date="2015-09" db="EMBL/GenBank/DDBJ databases">
        <authorList>
            <consortium name="Pathogen Informatics"/>
        </authorList>
    </citation>
    <scope>NUCLEOTIDE SEQUENCE [LARGE SCALE GENOMIC DNA]</scope>
    <source>
        <strain evidence="2">Lake Konstanz</strain>
    </source>
</reference>
<dbReference type="AlphaFoldDB" id="A0A0S4JCN2"/>
<dbReference type="VEuPathDB" id="TriTrypDB:BSAL_01785"/>
<sequence>SRLFSLLPFFQRAMALPHLRTHVLMALCLISVAVFLAIQETGGLLEKRSSNIVTVVSHQSTSFLSTASLESSPTLSSPRDVQFNKTLIDSRKKWWPFRYVHPQLEAHMVMGSAVRAPDALCELMVLGHPLCDHFLTDPEQHPVRHPEGAMVECI</sequence>
<proteinExistence type="predicted"/>
<name>A0A0S4JCN2_BODSA</name>
<keyword evidence="2" id="KW-1185">Reference proteome</keyword>
<dbReference type="EMBL" id="CYKH01001709">
    <property type="protein sequence ID" value="CUG89137.1"/>
    <property type="molecule type" value="Genomic_DNA"/>
</dbReference>
<organism evidence="1 2">
    <name type="scientific">Bodo saltans</name>
    <name type="common">Flagellated protozoan</name>
    <dbReference type="NCBI Taxonomy" id="75058"/>
    <lineage>
        <taxon>Eukaryota</taxon>
        <taxon>Discoba</taxon>
        <taxon>Euglenozoa</taxon>
        <taxon>Kinetoplastea</taxon>
        <taxon>Metakinetoplastina</taxon>
        <taxon>Eubodonida</taxon>
        <taxon>Bodonidae</taxon>
        <taxon>Bodo</taxon>
    </lineage>
</organism>
<protein>
    <submittedName>
        <fullName evidence="1">Uncharacterized protein</fullName>
    </submittedName>
</protein>